<reference evidence="2" key="1">
    <citation type="journal article" date="2014" name="Int. J. Syst. Evol. Microbiol.">
        <title>Complete genome sequence of Corynebacterium casei LMG S-19264T (=DSM 44701T), isolated from a smear-ripened cheese.</title>
        <authorList>
            <consortium name="US DOE Joint Genome Institute (JGI-PGF)"/>
            <person name="Walter F."/>
            <person name="Albersmeier A."/>
            <person name="Kalinowski J."/>
            <person name="Ruckert C."/>
        </authorList>
    </citation>
    <scope>NUCLEOTIDE SEQUENCE</scope>
    <source>
        <strain evidence="2">KCTC 23732</strain>
    </source>
</reference>
<dbReference type="InterPro" id="IPR052897">
    <property type="entry name" value="Sec-Metab_Biosynth_Hydrolase"/>
</dbReference>
<dbReference type="SUPFAM" id="SSF53474">
    <property type="entry name" value="alpha/beta-Hydrolases"/>
    <property type="match status" value="1"/>
</dbReference>
<comment type="caution">
    <text evidence="2">The sequence shown here is derived from an EMBL/GenBank/DDBJ whole genome shotgun (WGS) entry which is preliminary data.</text>
</comment>
<evidence type="ECO:0000259" key="1">
    <source>
        <dbReference type="Pfam" id="PF12697"/>
    </source>
</evidence>
<dbReference type="Proteomes" id="UP000608345">
    <property type="component" value="Unassembled WGS sequence"/>
</dbReference>
<dbReference type="PANTHER" id="PTHR37017">
    <property type="entry name" value="AB HYDROLASE-1 DOMAIN-CONTAINING PROTEIN-RELATED"/>
    <property type="match status" value="1"/>
</dbReference>
<feature type="domain" description="AB hydrolase-1" evidence="1">
    <location>
        <begin position="9"/>
        <end position="236"/>
    </location>
</feature>
<organism evidence="2 3">
    <name type="scientific">Advenella faeciporci</name>
    <dbReference type="NCBI Taxonomy" id="797535"/>
    <lineage>
        <taxon>Bacteria</taxon>
        <taxon>Pseudomonadati</taxon>
        <taxon>Pseudomonadota</taxon>
        <taxon>Betaproteobacteria</taxon>
        <taxon>Burkholderiales</taxon>
        <taxon>Alcaligenaceae</taxon>
    </lineage>
</organism>
<protein>
    <submittedName>
        <fullName evidence="2">Esterase</fullName>
    </submittedName>
</protein>
<dbReference type="AlphaFoldDB" id="A0A918JGN7"/>
<gene>
    <name evidence="2" type="ORF">GCM10011450_00540</name>
</gene>
<dbReference type="Gene3D" id="3.40.50.1820">
    <property type="entry name" value="alpha/beta hydrolase"/>
    <property type="match status" value="1"/>
</dbReference>
<accession>A0A918JGN7</accession>
<evidence type="ECO:0000313" key="3">
    <source>
        <dbReference type="Proteomes" id="UP000608345"/>
    </source>
</evidence>
<dbReference type="RefSeq" id="WP_189383446.1">
    <property type="nucleotide sequence ID" value="NZ_BAABFY010000010.1"/>
</dbReference>
<dbReference type="Pfam" id="PF12697">
    <property type="entry name" value="Abhydrolase_6"/>
    <property type="match status" value="1"/>
</dbReference>
<proteinExistence type="predicted"/>
<dbReference type="InterPro" id="IPR029058">
    <property type="entry name" value="AB_hydrolase_fold"/>
</dbReference>
<dbReference type="InterPro" id="IPR000073">
    <property type="entry name" value="AB_hydrolase_1"/>
</dbReference>
<evidence type="ECO:0000313" key="2">
    <source>
        <dbReference type="EMBL" id="GGW75158.1"/>
    </source>
</evidence>
<dbReference type="PANTHER" id="PTHR37017:SF11">
    <property type="entry name" value="ESTERASE_LIPASE_THIOESTERASE DOMAIN-CONTAINING PROTEIN"/>
    <property type="match status" value="1"/>
</dbReference>
<dbReference type="EMBL" id="BMYS01000001">
    <property type="protein sequence ID" value="GGW75158.1"/>
    <property type="molecule type" value="Genomic_DNA"/>
</dbReference>
<sequence length="241" mass="26717">MTELTPTTFVLVHGAWHGGWVWQTLAQHLRQQGHRVYTPTLTGLGEKSHLLSERINLDTFITDIVNLFKWENLNDVVLLGHSFGGLVISGVADRIPEHIRQLIFLDSFLLENGQSAFDTLPEKAVEKLKNIAATQCNGLALPAPRPVLLGYPDDESTTKTIAGLLTPHPIGTYASKLELHHPLGNYLPVTYYKCTNPVYDPVAQSHTLAKKQQGWSIVKLPTSHAAPFTHPHLLADLLLSF</sequence>
<name>A0A918JGN7_9BURK</name>
<keyword evidence="3" id="KW-1185">Reference proteome</keyword>
<reference evidence="2" key="2">
    <citation type="submission" date="2020-09" db="EMBL/GenBank/DDBJ databases">
        <authorList>
            <person name="Sun Q."/>
            <person name="Kim S."/>
        </authorList>
    </citation>
    <scope>NUCLEOTIDE SEQUENCE</scope>
    <source>
        <strain evidence="2">KCTC 23732</strain>
    </source>
</reference>